<dbReference type="AlphaFoldDB" id="A0AAD3SPC8"/>
<comment type="caution">
    <text evidence="2">The sequence shown here is derived from an EMBL/GenBank/DDBJ whole genome shotgun (WGS) entry which is preliminary data.</text>
</comment>
<gene>
    <name evidence="2" type="ORF">Nepgr_017401</name>
</gene>
<reference evidence="2" key="1">
    <citation type="submission" date="2023-05" db="EMBL/GenBank/DDBJ databases">
        <title>Nepenthes gracilis genome sequencing.</title>
        <authorList>
            <person name="Fukushima K."/>
        </authorList>
    </citation>
    <scope>NUCLEOTIDE SEQUENCE</scope>
    <source>
        <strain evidence="2">SING2019-196</strain>
    </source>
</reference>
<evidence type="ECO:0000313" key="2">
    <source>
        <dbReference type="EMBL" id="GMH15560.1"/>
    </source>
</evidence>
<evidence type="ECO:0000256" key="1">
    <source>
        <dbReference type="SAM" id="MobiDB-lite"/>
    </source>
</evidence>
<name>A0AAD3SPC8_NEPGR</name>
<feature type="compositionally biased region" description="Polar residues" evidence="1">
    <location>
        <begin position="8"/>
        <end position="25"/>
    </location>
</feature>
<protein>
    <submittedName>
        <fullName evidence="2">Uncharacterized protein</fullName>
    </submittedName>
</protein>
<keyword evidence="3" id="KW-1185">Reference proteome</keyword>
<sequence length="68" mass="7301">MLEALLTKHQTNPSCLSSTESQDQQPALRPARGRNNQLSISSSQHLQDTASGRTALLGKQSAITSNKP</sequence>
<dbReference type="EMBL" id="BSYO01000015">
    <property type="protein sequence ID" value="GMH15560.1"/>
    <property type="molecule type" value="Genomic_DNA"/>
</dbReference>
<evidence type="ECO:0000313" key="3">
    <source>
        <dbReference type="Proteomes" id="UP001279734"/>
    </source>
</evidence>
<feature type="region of interest" description="Disordered" evidence="1">
    <location>
        <begin position="1"/>
        <end position="68"/>
    </location>
</feature>
<feature type="compositionally biased region" description="Polar residues" evidence="1">
    <location>
        <begin position="34"/>
        <end position="52"/>
    </location>
</feature>
<accession>A0AAD3SPC8</accession>
<dbReference type="Proteomes" id="UP001279734">
    <property type="component" value="Unassembled WGS sequence"/>
</dbReference>
<proteinExistence type="predicted"/>
<organism evidence="2 3">
    <name type="scientific">Nepenthes gracilis</name>
    <name type="common">Slender pitcher plant</name>
    <dbReference type="NCBI Taxonomy" id="150966"/>
    <lineage>
        <taxon>Eukaryota</taxon>
        <taxon>Viridiplantae</taxon>
        <taxon>Streptophyta</taxon>
        <taxon>Embryophyta</taxon>
        <taxon>Tracheophyta</taxon>
        <taxon>Spermatophyta</taxon>
        <taxon>Magnoliopsida</taxon>
        <taxon>eudicotyledons</taxon>
        <taxon>Gunneridae</taxon>
        <taxon>Pentapetalae</taxon>
        <taxon>Caryophyllales</taxon>
        <taxon>Nepenthaceae</taxon>
        <taxon>Nepenthes</taxon>
    </lineage>
</organism>